<keyword evidence="9" id="KW-0464">Manganese</keyword>
<evidence type="ECO:0000256" key="8">
    <source>
        <dbReference type="ARBA" id="ARBA00022840"/>
    </source>
</evidence>
<dbReference type="Gene3D" id="3.30.310.80">
    <property type="entry name" value="Kinase associated domain 1, KA1"/>
    <property type="match status" value="1"/>
</dbReference>
<proteinExistence type="inferred from homology"/>
<dbReference type="AlphaFoldDB" id="A0AA88V4H7"/>
<dbReference type="PANTHER" id="PTHR43895:SF28">
    <property type="entry name" value="CBL-INTERACTING SERINE_THREONINE-PROTEIN KINASE 15"/>
    <property type="match status" value="1"/>
</dbReference>
<dbReference type="EMBL" id="JAVXUP010002765">
    <property type="protein sequence ID" value="KAK3001537.1"/>
    <property type="molecule type" value="Genomic_DNA"/>
</dbReference>
<gene>
    <name evidence="13" type="ORF">RJ639_021868</name>
</gene>
<comment type="cofactor">
    <cofactor evidence="1">
        <name>Mn(2+)</name>
        <dbReference type="ChEBI" id="CHEBI:29035"/>
    </cofactor>
</comment>
<protein>
    <recommendedName>
        <fullName evidence="3">non-specific serine/threonine protein kinase</fullName>
        <ecNumber evidence="3">2.7.11.1</ecNumber>
    </recommendedName>
</protein>
<dbReference type="Proteomes" id="UP001188597">
    <property type="component" value="Unassembled WGS sequence"/>
</dbReference>
<dbReference type="Pfam" id="PF03822">
    <property type="entry name" value="NAF"/>
    <property type="match status" value="1"/>
</dbReference>
<evidence type="ECO:0000313" key="13">
    <source>
        <dbReference type="EMBL" id="KAK3001537.1"/>
    </source>
</evidence>
<evidence type="ECO:0000313" key="14">
    <source>
        <dbReference type="Proteomes" id="UP001188597"/>
    </source>
</evidence>
<keyword evidence="14" id="KW-1185">Reference proteome</keyword>
<comment type="caution">
    <text evidence="13">The sequence shown here is derived from an EMBL/GenBank/DDBJ whole genome shotgun (WGS) entry which is preliminary data.</text>
</comment>
<dbReference type="EC" id="2.7.11.1" evidence="3"/>
<evidence type="ECO:0000256" key="11">
    <source>
        <dbReference type="ARBA" id="ARBA00048679"/>
    </source>
</evidence>
<accession>A0AA88V4H7</accession>
<evidence type="ECO:0000256" key="4">
    <source>
        <dbReference type="ARBA" id="ARBA00022527"/>
    </source>
</evidence>
<evidence type="ECO:0000256" key="1">
    <source>
        <dbReference type="ARBA" id="ARBA00001936"/>
    </source>
</evidence>
<evidence type="ECO:0000256" key="7">
    <source>
        <dbReference type="ARBA" id="ARBA00022777"/>
    </source>
</evidence>
<keyword evidence="7" id="KW-0418">Kinase</keyword>
<dbReference type="PANTHER" id="PTHR43895">
    <property type="entry name" value="CALCIUM/CALMODULIN-DEPENDENT PROTEIN KINASE KINASE-RELATED"/>
    <property type="match status" value="1"/>
</dbReference>
<dbReference type="FunFam" id="3.30.310.80:FF:000005">
    <property type="entry name" value="Non-specific serine/threonine protein kinase"/>
    <property type="match status" value="1"/>
</dbReference>
<dbReference type="InterPro" id="IPR004041">
    <property type="entry name" value="NAF_dom"/>
</dbReference>
<dbReference type="CDD" id="cd12195">
    <property type="entry name" value="CIPK_C"/>
    <property type="match status" value="1"/>
</dbReference>
<reference evidence="13" key="1">
    <citation type="submission" date="2022-12" db="EMBL/GenBank/DDBJ databases">
        <title>Draft genome assemblies for two species of Escallonia (Escalloniales).</title>
        <authorList>
            <person name="Chanderbali A."/>
            <person name="Dervinis C."/>
            <person name="Anghel I."/>
            <person name="Soltis D."/>
            <person name="Soltis P."/>
            <person name="Zapata F."/>
        </authorList>
    </citation>
    <scope>NUCLEOTIDE SEQUENCE</scope>
    <source>
        <strain evidence="13">UCBG64.0493</strain>
        <tissue evidence="13">Leaf</tissue>
    </source>
</reference>
<evidence type="ECO:0000256" key="6">
    <source>
        <dbReference type="ARBA" id="ARBA00022741"/>
    </source>
</evidence>
<comment type="catalytic activity">
    <reaction evidence="11">
        <text>L-seryl-[protein] + ATP = O-phospho-L-seryl-[protein] + ADP + H(+)</text>
        <dbReference type="Rhea" id="RHEA:17989"/>
        <dbReference type="Rhea" id="RHEA-COMP:9863"/>
        <dbReference type="Rhea" id="RHEA-COMP:11604"/>
        <dbReference type="ChEBI" id="CHEBI:15378"/>
        <dbReference type="ChEBI" id="CHEBI:29999"/>
        <dbReference type="ChEBI" id="CHEBI:30616"/>
        <dbReference type="ChEBI" id="CHEBI:83421"/>
        <dbReference type="ChEBI" id="CHEBI:456216"/>
        <dbReference type="EC" id="2.7.11.1"/>
    </reaction>
</comment>
<dbReference type="GO" id="GO:0007165">
    <property type="term" value="P:signal transduction"/>
    <property type="evidence" value="ECO:0007669"/>
    <property type="project" value="InterPro"/>
</dbReference>
<keyword evidence="4" id="KW-0723">Serine/threonine-protein kinase</keyword>
<keyword evidence="5" id="KW-0808">Transferase</keyword>
<sequence>MEMHRKISKAEFKFPNWFPPGIHWLISRILDPNPKTRISIAKIMDNSWFRKGLGLNPVRSDIKEKDLATIDTDAIFGPRFDLSGLFEANDQKKRSKPAKTIITKLDDIAKCLKLKVVKKNRGLLKLEGSKEGQKGVLSIDTQIFEVTSTFHLVEVKRSEGDTLEYQKIMKQDIRPALKDIVWTWQGDRQQP</sequence>
<evidence type="ECO:0000256" key="5">
    <source>
        <dbReference type="ARBA" id="ARBA00022679"/>
    </source>
</evidence>
<evidence type="ECO:0000256" key="10">
    <source>
        <dbReference type="ARBA" id="ARBA00047899"/>
    </source>
</evidence>
<name>A0AA88V4H7_9ASTE</name>
<evidence type="ECO:0000256" key="9">
    <source>
        <dbReference type="ARBA" id="ARBA00023211"/>
    </source>
</evidence>
<feature type="domain" description="NAF" evidence="12">
    <location>
        <begin position="79"/>
        <end position="118"/>
    </location>
</feature>
<dbReference type="GO" id="GO:0004674">
    <property type="term" value="F:protein serine/threonine kinase activity"/>
    <property type="evidence" value="ECO:0007669"/>
    <property type="project" value="UniProtKB-KW"/>
</dbReference>
<dbReference type="SUPFAM" id="SSF56112">
    <property type="entry name" value="Protein kinase-like (PK-like)"/>
    <property type="match status" value="1"/>
</dbReference>
<dbReference type="InterPro" id="IPR011009">
    <property type="entry name" value="Kinase-like_dom_sf"/>
</dbReference>
<comment type="catalytic activity">
    <reaction evidence="10">
        <text>L-threonyl-[protein] + ATP = O-phospho-L-threonyl-[protein] + ADP + H(+)</text>
        <dbReference type="Rhea" id="RHEA:46608"/>
        <dbReference type="Rhea" id="RHEA-COMP:11060"/>
        <dbReference type="Rhea" id="RHEA-COMP:11605"/>
        <dbReference type="ChEBI" id="CHEBI:15378"/>
        <dbReference type="ChEBI" id="CHEBI:30013"/>
        <dbReference type="ChEBI" id="CHEBI:30616"/>
        <dbReference type="ChEBI" id="CHEBI:61977"/>
        <dbReference type="ChEBI" id="CHEBI:456216"/>
        <dbReference type="EC" id="2.7.11.1"/>
    </reaction>
</comment>
<organism evidence="13 14">
    <name type="scientific">Escallonia herrerae</name>
    <dbReference type="NCBI Taxonomy" id="1293975"/>
    <lineage>
        <taxon>Eukaryota</taxon>
        <taxon>Viridiplantae</taxon>
        <taxon>Streptophyta</taxon>
        <taxon>Embryophyta</taxon>
        <taxon>Tracheophyta</taxon>
        <taxon>Spermatophyta</taxon>
        <taxon>Magnoliopsida</taxon>
        <taxon>eudicotyledons</taxon>
        <taxon>Gunneridae</taxon>
        <taxon>Pentapetalae</taxon>
        <taxon>asterids</taxon>
        <taxon>campanulids</taxon>
        <taxon>Escalloniales</taxon>
        <taxon>Escalloniaceae</taxon>
        <taxon>Escallonia</taxon>
    </lineage>
</organism>
<evidence type="ECO:0000256" key="2">
    <source>
        <dbReference type="ARBA" id="ARBA00006234"/>
    </source>
</evidence>
<keyword evidence="6" id="KW-0547">Nucleotide-binding</keyword>
<evidence type="ECO:0000256" key="3">
    <source>
        <dbReference type="ARBA" id="ARBA00012513"/>
    </source>
</evidence>
<evidence type="ECO:0000259" key="12">
    <source>
        <dbReference type="Pfam" id="PF03822"/>
    </source>
</evidence>
<dbReference type="Gene3D" id="1.10.510.10">
    <property type="entry name" value="Transferase(Phosphotransferase) domain 1"/>
    <property type="match status" value="1"/>
</dbReference>
<dbReference type="GO" id="GO:0005524">
    <property type="term" value="F:ATP binding"/>
    <property type="evidence" value="ECO:0007669"/>
    <property type="project" value="UniProtKB-KW"/>
</dbReference>
<comment type="similarity">
    <text evidence="2">Belongs to the protein kinase superfamily. CAMK Ser/Thr protein kinase family. SNF1 subfamily.</text>
</comment>
<keyword evidence="8" id="KW-0067">ATP-binding</keyword>